<protein>
    <submittedName>
        <fullName evidence="1">Uncharacterized protein</fullName>
    </submittedName>
</protein>
<sequence>MVLYDTRKKYDFVNAGWIVHPDMAPKATIAQVQQRAERDLRDEVTRVGKGDEVGKALEAVRFMSGEQYVDQGTWVGEFTEKELDNWLWVKIDR</sequence>
<dbReference type="Proteomes" id="UP000193986">
    <property type="component" value="Unassembled WGS sequence"/>
</dbReference>
<gene>
    <name evidence="1" type="ORF">BCR39DRAFT_517869</name>
</gene>
<organism evidence="1 2">
    <name type="scientific">Naematelia encephala</name>
    <dbReference type="NCBI Taxonomy" id="71784"/>
    <lineage>
        <taxon>Eukaryota</taxon>
        <taxon>Fungi</taxon>
        <taxon>Dikarya</taxon>
        <taxon>Basidiomycota</taxon>
        <taxon>Agaricomycotina</taxon>
        <taxon>Tremellomycetes</taxon>
        <taxon>Tremellales</taxon>
        <taxon>Naemateliaceae</taxon>
        <taxon>Naematelia</taxon>
    </lineage>
</organism>
<dbReference type="AlphaFoldDB" id="A0A1Y2BHT5"/>
<comment type="caution">
    <text evidence="1">The sequence shown here is derived from an EMBL/GenBank/DDBJ whole genome shotgun (WGS) entry which is preliminary data.</text>
</comment>
<name>A0A1Y2BHT5_9TREE</name>
<reference evidence="1 2" key="1">
    <citation type="submission" date="2016-07" db="EMBL/GenBank/DDBJ databases">
        <title>Pervasive Adenine N6-methylation of Active Genes in Fungi.</title>
        <authorList>
            <consortium name="DOE Joint Genome Institute"/>
            <person name="Mondo S.J."/>
            <person name="Dannebaum R.O."/>
            <person name="Kuo R.C."/>
            <person name="Labutti K."/>
            <person name="Haridas S."/>
            <person name="Kuo A."/>
            <person name="Salamov A."/>
            <person name="Ahrendt S.R."/>
            <person name="Lipzen A."/>
            <person name="Sullivan W."/>
            <person name="Andreopoulos W.B."/>
            <person name="Clum A."/>
            <person name="Lindquist E."/>
            <person name="Daum C."/>
            <person name="Ramamoorthy G.K."/>
            <person name="Gryganskyi A."/>
            <person name="Culley D."/>
            <person name="Magnuson J.K."/>
            <person name="James T.Y."/>
            <person name="O'Malley M.A."/>
            <person name="Stajich J.E."/>
            <person name="Spatafora J.W."/>
            <person name="Visel A."/>
            <person name="Grigoriev I.V."/>
        </authorList>
    </citation>
    <scope>NUCLEOTIDE SEQUENCE [LARGE SCALE GENOMIC DNA]</scope>
    <source>
        <strain evidence="1 2">68-887.2</strain>
    </source>
</reference>
<accession>A0A1Y2BHT5</accession>
<dbReference type="EMBL" id="MCFC01000003">
    <property type="protein sequence ID" value="ORY34352.1"/>
    <property type="molecule type" value="Genomic_DNA"/>
</dbReference>
<evidence type="ECO:0000313" key="2">
    <source>
        <dbReference type="Proteomes" id="UP000193986"/>
    </source>
</evidence>
<keyword evidence="2" id="KW-1185">Reference proteome</keyword>
<evidence type="ECO:0000313" key="1">
    <source>
        <dbReference type="EMBL" id="ORY34352.1"/>
    </source>
</evidence>
<dbReference type="InParanoid" id="A0A1Y2BHT5"/>
<proteinExistence type="predicted"/>